<accession>A0A7J6TEI8</accession>
<reference evidence="2 3" key="1">
    <citation type="submission" date="2020-04" db="EMBL/GenBank/DDBJ databases">
        <title>Perkinsus olseni comparative genomics.</title>
        <authorList>
            <person name="Bogema D.R."/>
        </authorList>
    </citation>
    <scope>NUCLEOTIDE SEQUENCE [LARGE SCALE GENOMIC DNA]</scope>
    <source>
        <strain evidence="2">ATCC PRA-205</strain>
    </source>
</reference>
<dbReference type="CDD" id="cd06257">
    <property type="entry name" value="DnaJ"/>
    <property type="match status" value="1"/>
</dbReference>
<dbReference type="SUPFAM" id="SSF46565">
    <property type="entry name" value="Chaperone J-domain"/>
    <property type="match status" value="1"/>
</dbReference>
<organism evidence="2 3">
    <name type="scientific">Perkinsus olseni</name>
    <name type="common">Perkinsus atlanticus</name>
    <dbReference type="NCBI Taxonomy" id="32597"/>
    <lineage>
        <taxon>Eukaryota</taxon>
        <taxon>Sar</taxon>
        <taxon>Alveolata</taxon>
        <taxon>Perkinsozoa</taxon>
        <taxon>Perkinsea</taxon>
        <taxon>Perkinsida</taxon>
        <taxon>Perkinsidae</taxon>
        <taxon>Perkinsus</taxon>
    </lineage>
</organism>
<dbReference type="PROSITE" id="PS50076">
    <property type="entry name" value="DNAJ_2"/>
    <property type="match status" value="1"/>
</dbReference>
<dbReference type="InterPro" id="IPR050817">
    <property type="entry name" value="DjlA_DnaK_co-chaperone"/>
</dbReference>
<dbReference type="PRINTS" id="PR00625">
    <property type="entry name" value="JDOMAIN"/>
</dbReference>
<name>A0A7J6TEI8_PEROL</name>
<protein>
    <submittedName>
        <fullName evidence="2">DnaJ sub C member 27</fullName>
    </submittedName>
</protein>
<dbReference type="InterPro" id="IPR036869">
    <property type="entry name" value="J_dom_sf"/>
</dbReference>
<feature type="domain" description="J" evidence="1">
    <location>
        <begin position="12"/>
        <end position="67"/>
    </location>
</feature>
<feature type="non-terminal residue" evidence="2">
    <location>
        <position position="1"/>
    </location>
</feature>
<dbReference type="Proteomes" id="UP000574390">
    <property type="component" value="Unassembled WGS sequence"/>
</dbReference>
<sequence length="67" mass="7590">MSTSSSHTTRGGYYNLLAVNRDASVDEIKRAYKRAALIHHPDKGGDEEMFKLVKQAFEVLSNTNTRY</sequence>
<dbReference type="EMBL" id="JABANM010007895">
    <property type="protein sequence ID" value="KAF4743525.1"/>
    <property type="molecule type" value="Genomic_DNA"/>
</dbReference>
<proteinExistence type="predicted"/>
<evidence type="ECO:0000259" key="1">
    <source>
        <dbReference type="PROSITE" id="PS50076"/>
    </source>
</evidence>
<dbReference type="Gene3D" id="1.10.287.110">
    <property type="entry name" value="DnaJ domain"/>
    <property type="match status" value="1"/>
</dbReference>
<gene>
    <name evidence="2" type="primary">DNAJC27_2</name>
    <name evidence="2" type="ORF">FOZ62_027412</name>
</gene>
<dbReference type="InterPro" id="IPR001623">
    <property type="entry name" value="DnaJ_domain"/>
</dbReference>
<dbReference type="Pfam" id="PF00226">
    <property type="entry name" value="DnaJ"/>
    <property type="match status" value="1"/>
</dbReference>
<dbReference type="AlphaFoldDB" id="A0A7J6TEI8"/>
<dbReference type="SMART" id="SM00271">
    <property type="entry name" value="DnaJ"/>
    <property type="match status" value="1"/>
</dbReference>
<evidence type="ECO:0000313" key="2">
    <source>
        <dbReference type="EMBL" id="KAF4743525.1"/>
    </source>
</evidence>
<evidence type="ECO:0000313" key="3">
    <source>
        <dbReference type="Proteomes" id="UP000574390"/>
    </source>
</evidence>
<dbReference type="PANTHER" id="PTHR24074">
    <property type="entry name" value="CO-CHAPERONE PROTEIN DJLA"/>
    <property type="match status" value="1"/>
</dbReference>
<comment type="caution">
    <text evidence="2">The sequence shown here is derived from an EMBL/GenBank/DDBJ whole genome shotgun (WGS) entry which is preliminary data.</text>
</comment>